<dbReference type="PANTHER" id="PTHR43016">
    <property type="entry name" value="PRESEQUENCE PROTEASE"/>
    <property type="match status" value="1"/>
</dbReference>
<comment type="caution">
    <text evidence="2">The sequence shown here is derived from an EMBL/GenBank/DDBJ whole genome shotgun (WGS) entry which is preliminary data.</text>
</comment>
<dbReference type="EMBL" id="BMAR01000042">
    <property type="protein sequence ID" value="GFR50853.1"/>
    <property type="molecule type" value="Genomic_DNA"/>
</dbReference>
<dbReference type="InterPro" id="IPR011249">
    <property type="entry name" value="Metalloenz_LuxS/M16"/>
</dbReference>
<sequence>LYRDAGYQLSGAAYVVEKYLGNTWLWDRVRVVGGAYGGFCSFDSHSGMMTFMSYRDPNLLDTLEAYDGSAEFLRSLELSKDDLTKAIIGTMGDIDAYQLPDAKGYSALVRHLLGVTDEERQTRREQ</sequence>
<dbReference type="SUPFAM" id="SSF63411">
    <property type="entry name" value="LuxS/MPP-like metallohydrolase"/>
    <property type="match status" value="1"/>
</dbReference>
<keyword evidence="3" id="KW-1185">Reference proteome</keyword>
<evidence type="ECO:0000313" key="2">
    <source>
        <dbReference type="EMBL" id="GFR50853.1"/>
    </source>
</evidence>
<dbReference type="InterPro" id="IPR055130">
    <property type="entry name" value="PreP_C"/>
</dbReference>
<protein>
    <recommendedName>
        <fullName evidence="1">Presequence protease mitochondrial-type C-terminal domain-containing protein</fullName>
    </recommendedName>
</protein>
<dbReference type="Proteomes" id="UP001054857">
    <property type="component" value="Unassembled WGS sequence"/>
</dbReference>
<name>A0AAD3HRW0_9CHLO</name>
<accession>A0AAD3HRW0</accession>
<organism evidence="2 3">
    <name type="scientific">Astrephomene gubernaculifera</name>
    <dbReference type="NCBI Taxonomy" id="47775"/>
    <lineage>
        <taxon>Eukaryota</taxon>
        <taxon>Viridiplantae</taxon>
        <taxon>Chlorophyta</taxon>
        <taxon>core chlorophytes</taxon>
        <taxon>Chlorophyceae</taxon>
        <taxon>CS clade</taxon>
        <taxon>Chlamydomonadales</taxon>
        <taxon>Astrephomenaceae</taxon>
        <taxon>Astrephomene</taxon>
    </lineage>
</organism>
<dbReference type="Pfam" id="PF22516">
    <property type="entry name" value="PreP_C"/>
    <property type="match status" value="1"/>
</dbReference>
<evidence type="ECO:0000313" key="3">
    <source>
        <dbReference type="Proteomes" id="UP001054857"/>
    </source>
</evidence>
<dbReference type="GO" id="GO:0004222">
    <property type="term" value="F:metalloendopeptidase activity"/>
    <property type="evidence" value="ECO:0007669"/>
    <property type="project" value="TreeGrafter"/>
</dbReference>
<proteinExistence type="predicted"/>
<evidence type="ECO:0000259" key="1">
    <source>
        <dbReference type="Pfam" id="PF22516"/>
    </source>
</evidence>
<dbReference type="Gene3D" id="3.30.830.10">
    <property type="entry name" value="Metalloenzyme, LuxS/M16 peptidase-like"/>
    <property type="match status" value="1"/>
</dbReference>
<dbReference type="PANTHER" id="PTHR43016:SF13">
    <property type="entry name" value="PRESEQUENCE PROTEASE, MITOCHONDRIAL"/>
    <property type="match status" value="1"/>
</dbReference>
<dbReference type="GO" id="GO:0016485">
    <property type="term" value="P:protein processing"/>
    <property type="evidence" value="ECO:0007669"/>
    <property type="project" value="TreeGrafter"/>
</dbReference>
<gene>
    <name evidence="2" type="ORF">Agub_g13136</name>
</gene>
<reference evidence="2 3" key="1">
    <citation type="journal article" date="2021" name="Sci. Rep.">
        <title>Genome sequencing of the multicellular alga Astrephomene provides insights into convergent evolution of germ-soma differentiation.</title>
        <authorList>
            <person name="Yamashita S."/>
            <person name="Yamamoto K."/>
            <person name="Matsuzaki R."/>
            <person name="Suzuki S."/>
            <person name="Yamaguchi H."/>
            <person name="Hirooka S."/>
            <person name="Minakuchi Y."/>
            <person name="Miyagishima S."/>
            <person name="Kawachi M."/>
            <person name="Toyoda A."/>
            <person name="Nozaki H."/>
        </authorList>
    </citation>
    <scope>NUCLEOTIDE SEQUENCE [LARGE SCALE GENOMIC DNA]</scope>
    <source>
        <strain evidence="2 3">NIES-4017</strain>
    </source>
</reference>
<dbReference type="AlphaFoldDB" id="A0AAD3HRW0"/>
<dbReference type="GO" id="GO:0046872">
    <property type="term" value="F:metal ion binding"/>
    <property type="evidence" value="ECO:0007669"/>
    <property type="project" value="InterPro"/>
</dbReference>
<feature type="domain" description="Presequence protease mitochondrial-type C-terminal" evidence="1">
    <location>
        <begin position="4"/>
        <end position="125"/>
    </location>
</feature>
<feature type="non-terminal residue" evidence="2">
    <location>
        <position position="126"/>
    </location>
</feature>
<feature type="non-terminal residue" evidence="2">
    <location>
        <position position="1"/>
    </location>
</feature>